<evidence type="ECO:0000256" key="1">
    <source>
        <dbReference type="ARBA" id="ARBA00022729"/>
    </source>
</evidence>
<reference evidence="6 7" key="1">
    <citation type="submission" date="2023-10" db="EMBL/GenBank/DDBJ databases">
        <title>179-bfca-hs.</title>
        <authorList>
            <person name="Miliotis G."/>
            <person name="Sengupta P."/>
            <person name="Hameed A."/>
            <person name="Chuvochina M."/>
            <person name="Mcdonagh F."/>
            <person name="Simpson A.C."/>
            <person name="Singh N.K."/>
            <person name="Rekha P.D."/>
            <person name="Raman K."/>
            <person name="Hugenholtz P."/>
            <person name="Venkateswaran K."/>
        </authorList>
    </citation>
    <scope>NUCLEOTIDE SEQUENCE [LARGE SCALE GENOMIC DNA]</scope>
    <source>
        <strain evidence="6 7">179-BFC-A-HS</strain>
    </source>
</reference>
<gene>
    <name evidence="6" type="ORF">P5G51_017190</name>
</gene>
<keyword evidence="7" id="KW-1185">Reference proteome</keyword>
<dbReference type="Proteomes" id="UP001228376">
    <property type="component" value="Unassembled WGS sequence"/>
</dbReference>
<dbReference type="Pfam" id="PF00497">
    <property type="entry name" value="SBP_bac_3"/>
    <property type="match status" value="1"/>
</dbReference>
<keyword evidence="3" id="KW-0449">Lipoprotein</keyword>
<dbReference type="PROSITE" id="PS51257">
    <property type="entry name" value="PROKAR_LIPOPROTEIN"/>
    <property type="match status" value="1"/>
</dbReference>
<evidence type="ECO:0000256" key="3">
    <source>
        <dbReference type="ARBA" id="ARBA00023288"/>
    </source>
</evidence>
<dbReference type="PANTHER" id="PTHR35936">
    <property type="entry name" value="MEMBRANE-BOUND LYTIC MUREIN TRANSGLYCOSYLASE F"/>
    <property type="match status" value="1"/>
</dbReference>
<dbReference type="PANTHER" id="PTHR35936:SF34">
    <property type="entry name" value="ABC TRANSPORTER EXTRACELLULAR-BINDING PROTEIN YCKB-RELATED"/>
    <property type="match status" value="1"/>
</dbReference>
<accession>A0ABU5CM39</accession>
<organism evidence="6 7">
    <name type="scientific">Tigheibacillus jepli</name>
    <dbReference type="NCBI Taxonomy" id="3035914"/>
    <lineage>
        <taxon>Bacteria</taxon>
        <taxon>Bacillati</taxon>
        <taxon>Bacillota</taxon>
        <taxon>Bacilli</taxon>
        <taxon>Bacillales</taxon>
        <taxon>Bacillaceae</taxon>
        <taxon>Tigheibacillus</taxon>
    </lineage>
</organism>
<dbReference type="SUPFAM" id="SSF53850">
    <property type="entry name" value="Periplasmic binding protein-like II"/>
    <property type="match status" value="1"/>
</dbReference>
<dbReference type="SMART" id="SM00062">
    <property type="entry name" value="PBPb"/>
    <property type="match status" value="1"/>
</dbReference>
<dbReference type="RefSeq" id="WP_306066543.1">
    <property type="nucleotide sequence ID" value="NZ_JAROCA020000002.1"/>
</dbReference>
<dbReference type="EMBL" id="JAROCA020000002">
    <property type="protein sequence ID" value="MDY0406859.1"/>
    <property type="molecule type" value="Genomic_DNA"/>
</dbReference>
<keyword evidence="1 4" id="KW-0732">Signal</keyword>
<evidence type="ECO:0000313" key="7">
    <source>
        <dbReference type="Proteomes" id="UP001228376"/>
    </source>
</evidence>
<proteinExistence type="predicted"/>
<keyword evidence="2" id="KW-0564">Palmitate</keyword>
<feature type="chain" id="PRO_5046393715" evidence="4">
    <location>
        <begin position="21"/>
        <end position="285"/>
    </location>
</feature>
<feature type="domain" description="Solute-binding protein family 3/N-terminal" evidence="5">
    <location>
        <begin position="45"/>
        <end position="267"/>
    </location>
</feature>
<feature type="signal peptide" evidence="4">
    <location>
        <begin position="1"/>
        <end position="20"/>
    </location>
</feature>
<evidence type="ECO:0000256" key="2">
    <source>
        <dbReference type="ARBA" id="ARBA00023139"/>
    </source>
</evidence>
<evidence type="ECO:0000256" key="4">
    <source>
        <dbReference type="SAM" id="SignalP"/>
    </source>
</evidence>
<dbReference type="InterPro" id="IPR001638">
    <property type="entry name" value="Solute-binding_3/MltF_N"/>
</dbReference>
<protein>
    <submittedName>
        <fullName evidence="6">Transporter substrate-binding domain-containing protein</fullName>
    </submittedName>
</protein>
<evidence type="ECO:0000259" key="5">
    <source>
        <dbReference type="SMART" id="SM00062"/>
    </source>
</evidence>
<comment type="caution">
    <text evidence="6">The sequence shown here is derived from an EMBL/GenBank/DDBJ whole genome shotgun (WGS) entry which is preliminary data.</text>
</comment>
<dbReference type="Gene3D" id="3.40.190.10">
    <property type="entry name" value="Periplasmic binding protein-like II"/>
    <property type="match status" value="2"/>
</dbReference>
<name>A0ABU5CM39_9BACI</name>
<sequence>MKKIGLFVIAVLLLITAACSDSSDKASGKTKPDDAIWKKIQDKGVIVAGTDGTLYPASYYPENSDELTGYNVEVFRELAKRLGVKVKFEVMPFDSMLGALNSGKVDIIQAGPREESKKKFTYSTPVKYSYATMIVRKKDHSGIEKMEDLKGKKAGGAATTVYSEIAKKYGATVVTYGNATNDAYLRDVDNGRTDVVINDYYLQRLALKALPQFDLEIHPNLKFYPNTNNVVMKKDAPVLEQKVNDAIQEMKEDGTLTKLSKKFFAGEDVSTEPDFPDMIEIDGIE</sequence>
<evidence type="ECO:0000313" key="6">
    <source>
        <dbReference type="EMBL" id="MDY0406859.1"/>
    </source>
</evidence>